<protein>
    <submittedName>
        <fullName evidence="2">Uncharacterized protein</fullName>
    </submittedName>
</protein>
<evidence type="ECO:0000313" key="2">
    <source>
        <dbReference type="EMBL" id="QHS93135.1"/>
    </source>
</evidence>
<sequence length="408" mass="46588">MDPLEQLLLRRDSFTTGRTFLEDLDVLAYSPIASLDDIHLELGSTTDDSQREFNISSLGELQLISQEAMDQANPFLRVKLSWIDSPYNDSNDLACINSTFKVLGSGIFSPVTQTSFIPYSFICLNTGEDPIRFIYSKYRSAGGIVYNPTRVQYNDPDSIINYDNLIQVNDYTDFIDRVTQSIPDGVKLSFCGSLNDQEKVREIYASLRCLGPSGNMVVKLRSLDSRLICDLLFIACKAFRRLALVKPISMSPYNLEVYAVFLSRVESINPVIDLLKPAMNVRSGKVDYLLQDRPDSFNEYMRDTMNYLVDRARTYIGDAQRMDEVLRHNSKIALNEAQRMKLRRDEIDVKSYYDSLLEHAVPFDQWQDPSANQSSSWGDDLDPSEPMPEYTSPRMNMYDLSPISIMID</sequence>
<reference evidence="2" key="1">
    <citation type="journal article" date="2020" name="Nature">
        <title>Giant virus diversity and host interactions through global metagenomics.</title>
        <authorList>
            <person name="Schulz F."/>
            <person name="Roux S."/>
            <person name="Paez-Espino D."/>
            <person name="Jungbluth S."/>
            <person name="Walsh D.A."/>
            <person name="Denef V.J."/>
            <person name="McMahon K.D."/>
            <person name="Konstantinidis K.T."/>
            <person name="Eloe-Fadrosh E.A."/>
            <person name="Kyrpides N.C."/>
            <person name="Woyke T."/>
        </authorList>
    </citation>
    <scope>NUCLEOTIDE SEQUENCE</scope>
    <source>
        <strain evidence="2">GVMAG-M-3300017651-5</strain>
    </source>
</reference>
<organism evidence="2">
    <name type="scientific">viral metagenome</name>
    <dbReference type="NCBI Taxonomy" id="1070528"/>
    <lineage>
        <taxon>unclassified sequences</taxon>
        <taxon>metagenomes</taxon>
        <taxon>organismal metagenomes</taxon>
    </lineage>
</organism>
<evidence type="ECO:0000256" key="1">
    <source>
        <dbReference type="SAM" id="MobiDB-lite"/>
    </source>
</evidence>
<feature type="region of interest" description="Disordered" evidence="1">
    <location>
        <begin position="367"/>
        <end position="395"/>
    </location>
</feature>
<accession>A0A6C0BL80</accession>
<proteinExistence type="predicted"/>
<dbReference type="AlphaFoldDB" id="A0A6C0BL80"/>
<dbReference type="Gene3D" id="3.40.50.12760">
    <property type="match status" value="1"/>
</dbReference>
<name>A0A6C0BL80_9ZZZZ</name>
<dbReference type="EMBL" id="MN739197">
    <property type="protein sequence ID" value="QHS93135.1"/>
    <property type="molecule type" value="Genomic_DNA"/>
</dbReference>
<feature type="compositionally biased region" description="Polar residues" evidence="1">
    <location>
        <begin position="367"/>
        <end position="377"/>
    </location>
</feature>